<dbReference type="Pfam" id="PF00106">
    <property type="entry name" value="adh_short"/>
    <property type="match status" value="1"/>
</dbReference>
<dbReference type="AlphaFoldDB" id="A0A2M9YCF9"/>
<dbReference type="NCBIfam" id="NF006123">
    <property type="entry name" value="PRK08267.1"/>
    <property type="match status" value="1"/>
</dbReference>
<dbReference type="PANTHER" id="PTHR44196:SF3">
    <property type="entry name" value="SHORT CHAIN DEHYDROGENASE FAMILY PROTEIN"/>
    <property type="match status" value="1"/>
</dbReference>
<sequence>MRKNIFITGASKGIGRATALYFASKGWFVGAADIDREGLEDLEKEINGNNIFISTMDVTDSNSVSTNISKFCMASGSKLNILFNNAGVAWMDSFETIPLEKQLKTIDVNVKGILNCSYHAFPFLQKTKSSKVINMCSAASHYGVPFEATYSGSKFFVKGFTEALNLEWETHDIHVCDIMPNFVDTPMMKNCASSVSKKVGIKLTVQDVVKVIWKAARKKKVHWLVEFFPYNLIQPVGQFMPRSIIRKVMKKTAGL</sequence>
<evidence type="ECO:0000313" key="5">
    <source>
        <dbReference type="Proteomes" id="UP000231926"/>
    </source>
</evidence>
<evidence type="ECO:0000256" key="2">
    <source>
        <dbReference type="ARBA" id="ARBA00023002"/>
    </source>
</evidence>
<evidence type="ECO:0000313" key="4">
    <source>
        <dbReference type="EMBL" id="PJZ49228.1"/>
    </source>
</evidence>
<dbReference type="Proteomes" id="UP000231926">
    <property type="component" value="Unassembled WGS sequence"/>
</dbReference>
<dbReference type="SUPFAM" id="SSF51735">
    <property type="entry name" value="NAD(P)-binding Rossmann-fold domains"/>
    <property type="match status" value="1"/>
</dbReference>
<dbReference type="InterPro" id="IPR036291">
    <property type="entry name" value="NAD(P)-bd_dom_sf"/>
</dbReference>
<accession>A0A2M9YCF9</accession>
<evidence type="ECO:0000256" key="3">
    <source>
        <dbReference type="RuleBase" id="RU000363"/>
    </source>
</evidence>
<comment type="caution">
    <text evidence="4">The sequence shown here is derived from an EMBL/GenBank/DDBJ whole genome shotgun (WGS) entry which is preliminary data.</text>
</comment>
<dbReference type="PRINTS" id="PR00081">
    <property type="entry name" value="GDHRDH"/>
</dbReference>
<dbReference type="PRINTS" id="PR00080">
    <property type="entry name" value="SDRFAMILY"/>
</dbReference>
<name>A0A2M9YCF9_9LEPT</name>
<dbReference type="PANTHER" id="PTHR44196">
    <property type="entry name" value="DEHYDROGENASE/REDUCTASE SDR FAMILY MEMBER 7B"/>
    <property type="match status" value="1"/>
</dbReference>
<dbReference type="Gene3D" id="3.40.50.720">
    <property type="entry name" value="NAD(P)-binding Rossmann-like Domain"/>
    <property type="match status" value="1"/>
</dbReference>
<keyword evidence="2" id="KW-0560">Oxidoreductase</keyword>
<reference evidence="4 5" key="1">
    <citation type="submission" date="2017-07" db="EMBL/GenBank/DDBJ databases">
        <title>Leptospira spp. isolated from tropical soils.</title>
        <authorList>
            <person name="Thibeaux R."/>
            <person name="Iraola G."/>
            <person name="Ferres I."/>
            <person name="Bierque E."/>
            <person name="Girault D."/>
            <person name="Soupe-Gilbert M.-E."/>
            <person name="Picardeau M."/>
            <person name="Goarant C."/>
        </authorList>
    </citation>
    <scope>NUCLEOTIDE SEQUENCE [LARGE SCALE GENOMIC DNA]</scope>
    <source>
        <strain evidence="4 5">FH4-C-A2</strain>
    </source>
</reference>
<dbReference type="RefSeq" id="WP_100709803.1">
    <property type="nucleotide sequence ID" value="NZ_NPDR01000003.1"/>
</dbReference>
<gene>
    <name evidence="4" type="ORF">CH362_07755</name>
</gene>
<dbReference type="GO" id="GO:0016020">
    <property type="term" value="C:membrane"/>
    <property type="evidence" value="ECO:0007669"/>
    <property type="project" value="TreeGrafter"/>
</dbReference>
<dbReference type="EMBL" id="NPDR01000003">
    <property type="protein sequence ID" value="PJZ49228.1"/>
    <property type="molecule type" value="Genomic_DNA"/>
</dbReference>
<comment type="similarity">
    <text evidence="1 3">Belongs to the short-chain dehydrogenases/reductases (SDR) family.</text>
</comment>
<proteinExistence type="inferred from homology"/>
<dbReference type="OrthoDB" id="335726at2"/>
<dbReference type="InterPro" id="IPR002347">
    <property type="entry name" value="SDR_fam"/>
</dbReference>
<dbReference type="GO" id="GO:0016491">
    <property type="term" value="F:oxidoreductase activity"/>
    <property type="evidence" value="ECO:0007669"/>
    <property type="project" value="UniProtKB-KW"/>
</dbReference>
<protein>
    <submittedName>
        <fullName evidence="4">Short-chain dehydrogenase</fullName>
    </submittedName>
</protein>
<keyword evidence="5" id="KW-1185">Reference proteome</keyword>
<evidence type="ECO:0000256" key="1">
    <source>
        <dbReference type="ARBA" id="ARBA00006484"/>
    </source>
</evidence>
<organism evidence="4 5">
    <name type="scientific">Leptospira saintgironsiae</name>
    <dbReference type="NCBI Taxonomy" id="2023183"/>
    <lineage>
        <taxon>Bacteria</taxon>
        <taxon>Pseudomonadati</taxon>
        <taxon>Spirochaetota</taxon>
        <taxon>Spirochaetia</taxon>
        <taxon>Leptospirales</taxon>
        <taxon>Leptospiraceae</taxon>
        <taxon>Leptospira</taxon>
    </lineage>
</organism>